<reference evidence="1" key="1">
    <citation type="journal article" date="2021" name="Proc. Natl. Acad. Sci. U.S.A.">
        <title>Three genomes in the algal genus Volvox reveal the fate of a haploid sex-determining region after a transition to homothallism.</title>
        <authorList>
            <person name="Yamamoto K."/>
            <person name="Hamaji T."/>
            <person name="Kawai-Toyooka H."/>
            <person name="Matsuzaki R."/>
            <person name="Takahashi F."/>
            <person name="Nishimura Y."/>
            <person name="Kawachi M."/>
            <person name="Noguchi H."/>
            <person name="Minakuchi Y."/>
            <person name="Umen J.G."/>
            <person name="Toyoda A."/>
            <person name="Nozaki H."/>
        </authorList>
    </citation>
    <scope>NUCLEOTIDE SEQUENCE</scope>
    <source>
        <strain evidence="1">NIES-3785</strain>
    </source>
</reference>
<name>A0A8J4GJS4_9CHLO</name>
<dbReference type="AlphaFoldDB" id="A0A8J4GJS4"/>
<evidence type="ECO:0000313" key="2">
    <source>
        <dbReference type="Proteomes" id="UP000722791"/>
    </source>
</evidence>
<accession>A0A8J4GJS4</accession>
<protein>
    <submittedName>
        <fullName evidence="1">Uncharacterized protein</fullName>
    </submittedName>
</protein>
<proteinExistence type="predicted"/>
<gene>
    <name evidence="1" type="ORF">Vretimale_12448</name>
</gene>
<comment type="caution">
    <text evidence="1">The sequence shown here is derived from an EMBL/GenBank/DDBJ whole genome shotgun (WGS) entry which is preliminary data.</text>
</comment>
<organism evidence="1 2">
    <name type="scientific">Volvox reticuliferus</name>
    <dbReference type="NCBI Taxonomy" id="1737510"/>
    <lineage>
        <taxon>Eukaryota</taxon>
        <taxon>Viridiplantae</taxon>
        <taxon>Chlorophyta</taxon>
        <taxon>core chlorophytes</taxon>
        <taxon>Chlorophyceae</taxon>
        <taxon>CS clade</taxon>
        <taxon>Chlamydomonadales</taxon>
        <taxon>Volvocaceae</taxon>
        <taxon>Volvox</taxon>
    </lineage>
</organism>
<dbReference type="EMBL" id="BNCQ01000027">
    <property type="protein sequence ID" value="GIM08441.1"/>
    <property type="molecule type" value="Genomic_DNA"/>
</dbReference>
<sequence length="121" mass="13605">MSLSTPTAKLLISLSAPPFPNAVPVHANPSTLHVSTCNDFNASHSQSPFFHHKNWRPGMEHQVLLSPPFGRRLLQMLLHADLLILSHQRPPNYRPTLRKEKNPNLEPRYSTHALVAGMHVP</sequence>
<dbReference type="Proteomes" id="UP000722791">
    <property type="component" value="Unassembled WGS sequence"/>
</dbReference>
<evidence type="ECO:0000313" key="1">
    <source>
        <dbReference type="EMBL" id="GIM08441.1"/>
    </source>
</evidence>